<feature type="compositionally biased region" description="Polar residues" evidence="17">
    <location>
        <begin position="207"/>
        <end position="226"/>
    </location>
</feature>
<feature type="compositionally biased region" description="Polar residues" evidence="17">
    <location>
        <begin position="593"/>
        <end position="602"/>
    </location>
</feature>
<feature type="compositionally biased region" description="Basic and acidic residues" evidence="17">
    <location>
        <begin position="1060"/>
        <end position="1073"/>
    </location>
</feature>
<feature type="compositionally biased region" description="Basic residues" evidence="17">
    <location>
        <begin position="1848"/>
        <end position="1863"/>
    </location>
</feature>
<feature type="compositionally biased region" description="Polar residues" evidence="17">
    <location>
        <begin position="1886"/>
        <end position="1895"/>
    </location>
</feature>
<keyword evidence="5" id="KW-0678">Repressor</keyword>
<feature type="compositionally biased region" description="Polar residues" evidence="17">
    <location>
        <begin position="625"/>
        <end position="648"/>
    </location>
</feature>
<feature type="compositionally biased region" description="Basic and acidic residues" evidence="17">
    <location>
        <begin position="1789"/>
        <end position="1802"/>
    </location>
</feature>
<feature type="compositionally biased region" description="Pro residues" evidence="17">
    <location>
        <begin position="166"/>
        <end position="181"/>
    </location>
</feature>
<dbReference type="Gene3D" id="1.10.10.60">
    <property type="entry name" value="Homeodomain-like"/>
    <property type="match status" value="1"/>
</dbReference>
<dbReference type="GO" id="GO:0036337">
    <property type="term" value="P:Fas signaling pathway"/>
    <property type="evidence" value="ECO:0007669"/>
    <property type="project" value="TreeGrafter"/>
</dbReference>
<dbReference type="FunFam" id="1.10.10.60:FF:000265">
    <property type="entry name" value="CASP8-associated protein 2 isoform X1"/>
    <property type="match status" value="1"/>
</dbReference>
<dbReference type="GO" id="GO:0008625">
    <property type="term" value="P:extrinsic apoptotic signaling pathway via death domain receptors"/>
    <property type="evidence" value="ECO:0007669"/>
    <property type="project" value="UniProtKB-ARBA"/>
</dbReference>
<feature type="compositionally biased region" description="Acidic residues" evidence="17">
    <location>
        <begin position="1017"/>
        <end position="1031"/>
    </location>
</feature>
<feature type="compositionally biased region" description="Polar residues" evidence="17">
    <location>
        <begin position="1672"/>
        <end position="1681"/>
    </location>
</feature>
<dbReference type="Proteomes" id="UP000694890">
    <property type="component" value="Linkage group LG7_1"/>
</dbReference>
<feature type="compositionally biased region" description="Basic and acidic residues" evidence="17">
    <location>
        <begin position="425"/>
        <end position="459"/>
    </location>
</feature>
<feature type="compositionally biased region" description="Low complexity" evidence="17">
    <location>
        <begin position="1074"/>
        <end position="1084"/>
    </location>
</feature>
<keyword evidence="12" id="KW-0804">Transcription</keyword>
<feature type="region of interest" description="Disordered" evidence="17">
    <location>
        <begin position="24"/>
        <end position="49"/>
    </location>
</feature>
<evidence type="ECO:0000256" key="1">
    <source>
        <dbReference type="ARBA" id="ARBA00004173"/>
    </source>
</evidence>
<evidence type="ECO:0000256" key="5">
    <source>
        <dbReference type="ARBA" id="ARBA00022491"/>
    </source>
</evidence>
<name>A0AAJ7QG24_LATCA</name>
<feature type="compositionally biased region" description="Low complexity" evidence="17">
    <location>
        <begin position="33"/>
        <end position="44"/>
    </location>
</feature>
<feature type="region of interest" description="Disordered" evidence="17">
    <location>
        <begin position="855"/>
        <end position="874"/>
    </location>
</feature>
<organism evidence="18 19">
    <name type="scientific">Lates calcarifer</name>
    <name type="common">Barramundi</name>
    <name type="synonym">Holocentrus calcarifer</name>
    <dbReference type="NCBI Taxonomy" id="8187"/>
    <lineage>
        <taxon>Eukaryota</taxon>
        <taxon>Metazoa</taxon>
        <taxon>Chordata</taxon>
        <taxon>Craniata</taxon>
        <taxon>Vertebrata</taxon>
        <taxon>Euteleostomi</taxon>
        <taxon>Actinopterygii</taxon>
        <taxon>Neopterygii</taxon>
        <taxon>Teleostei</taxon>
        <taxon>Neoteleostei</taxon>
        <taxon>Acanthomorphata</taxon>
        <taxon>Carangaria</taxon>
        <taxon>Carangaria incertae sedis</taxon>
        <taxon>Centropomidae</taxon>
        <taxon>Lates</taxon>
    </lineage>
</organism>
<keyword evidence="4" id="KW-0963">Cytoplasm</keyword>
<keyword evidence="13" id="KW-0539">Nucleus</keyword>
<proteinExistence type="predicted"/>
<feature type="compositionally biased region" description="Low complexity" evidence="17">
    <location>
        <begin position="154"/>
        <end position="165"/>
    </location>
</feature>
<evidence type="ECO:0000256" key="14">
    <source>
        <dbReference type="ARBA" id="ARBA00023306"/>
    </source>
</evidence>
<dbReference type="InterPro" id="IPR039674">
    <property type="entry name" value="FLASH"/>
</dbReference>
<dbReference type="SUPFAM" id="SSF46689">
    <property type="entry name" value="Homeodomain-like"/>
    <property type="match status" value="1"/>
</dbReference>
<feature type="compositionally biased region" description="Basic and acidic residues" evidence="17">
    <location>
        <begin position="270"/>
        <end position="297"/>
    </location>
</feature>
<feature type="compositionally biased region" description="Basic and acidic residues" evidence="17">
    <location>
        <begin position="1279"/>
        <end position="1298"/>
    </location>
</feature>
<evidence type="ECO:0000256" key="3">
    <source>
        <dbReference type="ARBA" id="ARBA00004496"/>
    </source>
</evidence>
<dbReference type="PANTHER" id="PTHR15489">
    <property type="entry name" value="CASPASE 8 ASSOCIATED PROTEIN 2"/>
    <property type="match status" value="1"/>
</dbReference>
<sequence length="1968" mass="217988">MENTDTNDVSGLLVPDVNEDSVDIYDGLDMGFSSNSEKSPPSASQLKESMDLYEEIVTEEQRSREASYTELKSRFQAAQNQIKELRRRLEQMEMQNTGLNTENCRLKRNISALLRTARQEVTRKDAEIHRLNQRSEKGRHHHQAHINNLRDQNSSSWASTGSSSSRPPPPPPSSPPPPLPLPFTASPHPQHLPTSTPRENQSPRDLPQSSKTQSNSSANHLTSSCIETRPSKTSSHSHSKSSSRGDCEIPDKQTEHSVSKFSSSSSTQHNDSDKHKSKRREEKYQSHKLSESTDRRPRIGSYPNKDCHAPEKNRSHKVDKDSGRKYDSRSCRIRNYLNDEGHHRSDRIKSPPAEILHSAASSNKTRGRSRERRQDQAKLATSDSEQNTARGSKEGYSRDHKRIKTSYAHSRSLDSKDRKRSSSHQHAERYADSSKDREGERLSKDQERREERHCEDEISKKHKKSTLSEVSKKPRSKESDQGKVDVLNKERQEKTHEALKRSSKEPHITEKSSVEENSPNRKLCFMETLNLTLSPIKKPMLQINDSQDDLTPVDNVVENGPADENLQFCVEDMCVIDEVDNSELVAGFEDSAEQSSDIPKSSSSERRHKRCDDDVDVQEKDKSFSKTTGSKLLEDSSVQTTSAHSQPLDTAENLMSVHPTSKSPGSISLKTPQGDMSSNLASDNQVDKSEPLEVTDSVSDASGSIFKQEQYTSNSLQNIIPGNNSEQTAAISNPTVLDSRLELSKTTVQKIIPVGSSEEGATTSPSEENPVAEDVPDNPKSQQSCNTILPQDCEQGLHPPASLSPDHKKDACQMQDGPKDTDAVSSTISLESLPQEGLSLPEAIYVLTQTNEEATDSSSNITEPSSSTGCIGVSKVSSTTEETVLPEKYRDLTFTPKKSFSPGFLESHENNVEPSSSVPLLHDEDSMMRTLSNLKRIPDAISPLRSPMRITKKSHLHVHGKPGHVKSLQKDFSSTAVDVKRLDVNKENKYPGSPAKHDMQNIVDKVSDLCSSLSDTELEEGEILSESDEATADSPVPENKRAELARPVRNKPSPKSVLKRKSEEKCAASKETTETPGESTPSPKSRFKTVCPAATKASFSSIEEIMETFKLVRIEIRKKYMKLHKTFPKKSFYGMMDNFQESFLKFVDGAHFGQICNQAGELKSKLKKLIASVFSKVSNNGIVKRIFEQQAVDLKQKLWDFVDVQVDYLFKDIHTTLKSLCKPARAQAEDKRPSGNEKVPRQPPLKKQFQQKEAQSPPTSLNRIKPCSGVPYKTGLGSRGKDIRITHVEKDRNTDPHPTDSLNPQTVIDFVSPKKVATASEKNNMTSLVVSQSGSLLDKTDFELLTEQQASSLTFNLVRDSQMGEIFKCLLQGSDLLETSGITGDSTAWSVSTPRKDGERVISITTPSKFDSPSKLLSPTKFNTPSKLIATWSSISPRKISSPQSKDQIPLNPALFDESCLLEVPSENRAAMQSSLTSQRSYSILTEDLAVSLTIPSPLKSDSHLSFLQPSSTHIMSTPDSVISAHISEDALLDGEDATEQDIHLALDTDNSSCGSSSSAASVALATSFLFKPDVPMQALVMEKSNDHFIVKIRQTAARADITLTADESLSQTLTEENQQHREEDTAAQSRADLSNKSKKGSTPSCAAPSESSLSNLAESPGTGTEICLTPDKSSTLTNHPSNKKEDTSTQQSTSKCSFSEESQKLSESLRNPPATSPSENHLHNGIQSSDHFFVQMSQTTTGGGVTAESTSHTRRGGENMQTLKSPSRALLSESQKTISHSKTAVADHSPRHPTDTFETNRRSCASLSHVSDSETDGMEVSESDRSLSIAEDVINTPETHQRNCDKSRKRKKHHDKLKAKRSRKEEEESTEEMESKSRKDDNESKSFPASLSPNSLSAKNVVKKKGEVVIAWTRDEDRAILIELKTKGASRETFSALSEKLNKPSGQIAHRFYQLMKLFKKQEKMDT</sequence>
<feature type="region of interest" description="Disordered" evidence="17">
    <location>
        <begin position="587"/>
        <end position="706"/>
    </location>
</feature>
<keyword evidence="7" id="KW-0053">Apoptosis</keyword>
<dbReference type="CTD" id="9994"/>
<keyword evidence="6" id="KW-0597">Phosphoprotein</keyword>
<protein>
    <recommendedName>
        <fullName evidence="15">CASP8-associated protein 2</fullName>
    </recommendedName>
    <alternativeName>
        <fullName evidence="16">FLICE-associated huge protein</fullName>
    </alternativeName>
</protein>
<feature type="compositionally biased region" description="Polar residues" evidence="17">
    <location>
        <begin position="1251"/>
        <end position="1262"/>
    </location>
</feature>
<keyword evidence="9" id="KW-0805">Transcription regulation</keyword>
<dbReference type="GO" id="GO:0005739">
    <property type="term" value="C:mitochondrion"/>
    <property type="evidence" value="ECO:0007669"/>
    <property type="project" value="UniProtKB-SubCell"/>
</dbReference>
<feature type="compositionally biased region" description="Polar residues" evidence="17">
    <location>
        <begin position="779"/>
        <end position="789"/>
    </location>
</feature>
<feature type="compositionally biased region" description="Polar residues" evidence="17">
    <location>
        <begin position="696"/>
        <end position="706"/>
    </location>
</feature>
<dbReference type="GO" id="GO:0003714">
    <property type="term" value="F:transcription corepressor activity"/>
    <property type="evidence" value="ECO:0007669"/>
    <property type="project" value="TreeGrafter"/>
</dbReference>
<evidence type="ECO:0000313" key="19">
    <source>
        <dbReference type="RefSeq" id="XP_018555168.1"/>
    </source>
</evidence>
<feature type="compositionally biased region" description="Low complexity" evidence="17">
    <location>
        <begin position="856"/>
        <end position="868"/>
    </location>
</feature>
<dbReference type="GeneID" id="108899278"/>
<evidence type="ECO:0000256" key="2">
    <source>
        <dbReference type="ARBA" id="ARBA00004322"/>
    </source>
</evidence>
<evidence type="ECO:0000256" key="9">
    <source>
        <dbReference type="ARBA" id="ARBA00023015"/>
    </source>
</evidence>
<feature type="compositionally biased region" description="Polar residues" evidence="17">
    <location>
        <begin position="1773"/>
        <end position="1783"/>
    </location>
</feature>
<evidence type="ECO:0000256" key="15">
    <source>
        <dbReference type="ARBA" id="ARBA00069865"/>
    </source>
</evidence>
<feature type="region of interest" description="Disordered" evidence="17">
    <location>
        <begin position="1742"/>
        <end position="1895"/>
    </location>
</feature>
<evidence type="ECO:0000256" key="7">
    <source>
        <dbReference type="ARBA" id="ARBA00022703"/>
    </source>
</evidence>
<feature type="compositionally biased region" description="Polar residues" evidence="17">
    <location>
        <begin position="658"/>
        <end position="684"/>
    </location>
</feature>
<gene>
    <name evidence="19" type="primary">casp8ap2</name>
</gene>
<evidence type="ECO:0000256" key="16">
    <source>
        <dbReference type="ARBA" id="ARBA00078515"/>
    </source>
</evidence>
<evidence type="ECO:0000256" key="8">
    <source>
        <dbReference type="ARBA" id="ARBA00022990"/>
    </source>
</evidence>
<evidence type="ECO:0000256" key="12">
    <source>
        <dbReference type="ARBA" id="ARBA00023163"/>
    </source>
</evidence>
<evidence type="ECO:0000256" key="6">
    <source>
        <dbReference type="ARBA" id="ARBA00022553"/>
    </source>
</evidence>
<keyword evidence="10" id="KW-0496">Mitochondrion</keyword>
<feature type="compositionally biased region" description="Polar residues" evidence="17">
    <location>
        <begin position="1627"/>
        <end position="1658"/>
    </location>
</feature>
<feature type="region of interest" description="Disordered" evidence="17">
    <location>
        <begin position="1613"/>
        <end position="1726"/>
    </location>
</feature>
<dbReference type="GO" id="GO:0016605">
    <property type="term" value="C:PML body"/>
    <property type="evidence" value="ECO:0007669"/>
    <property type="project" value="UniProtKB-SubCell"/>
</dbReference>
<feature type="compositionally biased region" description="Basic and acidic residues" evidence="17">
    <location>
        <begin position="1227"/>
        <end position="1240"/>
    </location>
</feature>
<comment type="subcellular location">
    <subcellularLocation>
        <location evidence="3">Cytoplasm</location>
    </subcellularLocation>
    <subcellularLocation>
        <location evidence="1">Mitochondrion</location>
    </subcellularLocation>
    <subcellularLocation>
        <location evidence="2">Nucleus</location>
        <location evidence="2">PML body</location>
    </subcellularLocation>
</comment>
<keyword evidence="11" id="KW-0010">Activator</keyword>
<dbReference type="KEGG" id="lcf:108899278"/>
<evidence type="ECO:0000256" key="17">
    <source>
        <dbReference type="SAM" id="MobiDB-lite"/>
    </source>
</evidence>
<feature type="compositionally biased region" description="Basic and acidic residues" evidence="17">
    <location>
        <begin position="1874"/>
        <end position="1885"/>
    </location>
</feature>
<feature type="compositionally biased region" description="Basic and acidic residues" evidence="17">
    <location>
        <begin position="337"/>
        <end position="349"/>
    </location>
</feature>
<evidence type="ECO:0000256" key="4">
    <source>
        <dbReference type="ARBA" id="ARBA00022490"/>
    </source>
</evidence>
<dbReference type="PANTHER" id="PTHR15489:SF2">
    <property type="entry name" value="CASP8-ASSOCIATED PROTEIN 2"/>
    <property type="match status" value="1"/>
</dbReference>
<feature type="region of interest" description="Disordered" evidence="17">
    <location>
        <begin position="1017"/>
        <end position="1087"/>
    </location>
</feature>
<evidence type="ECO:0000256" key="10">
    <source>
        <dbReference type="ARBA" id="ARBA00023128"/>
    </source>
</evidence>
<feature type="region of interest" description="Disordered" evidence="17">
    <location>
        <begin position="1224"/>
        <end position="1305"/>
    </location>
</feature>
<feature type="compositionally biased region" description="Basic and acidic residues" evidence="17">
    <location>
        <begin position="305"/>
        <end position="330"/>
    </location>
</feature>
<keyword evidence="8" id="KW-0007">Acetylation</keyword>
<keyword evidence="14" id="KW-0131">Cell cycle</keyword>
<dbReference type="RefSeq" id="XP_018555168.1">
    <property type="nucleotide sequence ID" value="XM_018699652.2"/>
</dbReference>
<dbReference type="Pfam" id="PF21227">
    <property type="entry name" value="Myb_DNA-binding_7"/>
    <property type="match status" value="1"/>
</dbReference>
<dbReference type="InterPro" id="IPR009057">
    <property type="entry name" value="Homeodomain-like_sf"/>
</dbReference>
<feature type="region of interest" description="Disordered" evidence="17">
    <location>
        <begin position="132"/>
        <end position="522"/>
    </location>
</feature>
<accession>A0AAJ7QG24</accession>
<feature type="compositionally biased region" description="Polar residues" evidence="17">
    <location>
        <begin position="379"/>
        <end position="390"/>
    </location>
</feature>
<feature type="compositionally biased region" description="Basic and acidic residues" evidence="17">
    <location>
        <begin position="805"/>
        <end position="822"/>
    </location>
</feature>
<feature type="region of interest" description="Disordered" evidence="17">
    <location>
        <begin position="748"/>
        <end position="824"/>
    </location>
</feature>
<feature type="compositionally biased region" description="Basic and acidic residues" evidence="17">
    <location>
        <begin position="243"/>
        <end position="258"/>
    </location>
</feature>
<reference evidence="19" key="1">
    <citation type="submission" date="2025-08" db="UniProtKB">
        <authorList>
            <consortium name="RefSeq"/>
        </authorList>
    </citation>
    <scope>IDENTIFICATION</scope>
    <source>
        <tissue evidence="19">Brain</tissue>
    </source>
</reference>
<evidence type="ECO:0000313" key="18">
    <source>
        <dbReference type="Proteomes" id="UP000694890"/>
    </source>
</evidence>
<evidence type="ECO:0000256" key="13">
    <source>
        <dbReference type="ARBA" id="ARBA00023242"/>
    </source>
</evidence>
<feature type="compositionally biased region" description="Basic and acidic residues" evidence="17">
    <location>
        <begin position="470"/>
        <end position="514"/>
    </location>
</feature>
<feature type="compositionally biased region" description="Polar residues" evidence="17">
    <location>
        <begin position="1689"/>
        <end position="1710"/>
    </location>
</feature>
<evidence type="ECO:0000256" key="11">
    <source>
        <dbReference type="ARBA" id="ARBA00023159"/>
    </source>
</evidence>